<dbReference type="InterPro" id="IPR040129">
    <property type="entry name" value="Lin-15B-like"/>
</dbReference>
<dbReference type="Pfam" id="PF25375">
    <property type="entry name" value="Lin-15B"/>
    <property type="match status" value="2"/>
</dbReference>
<proteinExistence type="predicted"/>
<sequence>MDCTEDKHDQAEEEFTVEHPQLFPLMEPIDSGNTFESGPLYYECYETVVTSIAQPQWSPPKQNLEATTEVPMFASCTLCQKVKAKSLTKRVASYDEKVMLALGFCLNKKLSMDECKKLVTRSQPPVCIVHTTEAAHEICKALSIKKTRELLACSPDTLHKLLVIVRALSKHLNSQNFGERMYKVIIRNKINLNEEAVSEENETIEKPPMEFCPRERQLSKPIRRRCAVCSEAKSPHTVKEVASGNEKMIVMIGRYLRGYCTIAAARISSNLVGSIRICHKHFREAIQSIQEALDIRQNNETVTYSQEAMSQLIVIVNELRPLLSTPQFIAVFQEFVTSNQLSIEYDRTYENRNPTNFLQQDSSIEPSNCMN</sequence>
<evidence type="ECO:0000313" key="3">
    <source>
        <dbReference type="WBParaSite" id="Csp11.Scaffold522.g2868.t1"/>
    </source>
</evidence>
<name>A0A1I7T6G2_9PELO</name>
<evidence type="ECO:0000313" key="2">
    <source>
        <dbReference type="Proteomes" id="UP000095282"/>
    </source>
</evidence>
<dbReference type="PANTHER" id="PTHR22716">
    <property type="entry name" value="ETS CLASS TRANSCRIPTION FACTOR-RELATED-RELATED"/>
    <property type="match status" value="1"/>
</dbReference>
<keyword evidence="2" id="KW-1185">Reference proteome</keyword>
<evidence type="ECO:0000259" key="1">
    <source>
        <dbReference type="Pfam" id="PF25375"/>
    </source>
</evidence>
<dbReference type="Proteomes" id="UP000095282">
    <property type="component" value="Unplaced"/>
</dbReference>
<dbReference type="InterPro" id="IPR057432">
    <property type="entry name" value="Lin-15A/B-like_dom"/>
</dbReference>
<feature type="domain" description="Lin-15A/B-like" evidence="1">
    <location>
        <begin position="75"/>
        <end position="189"/>
    </location>
</feature>
<dbReference type="STRING" id="1561998.A0A1I7T6G2"/>
<dbReference type="WBParaSite" id="Csp11.Scaffold522.g2868.t1">
    <property type="protein sequence ID" value="Csp11.Scaffold522.g2868.t1"/>
    <property type="gene ID" value="Csp11.Scaffold522.g2868"/>
</dbReference>
<dbReference type="GO" id="GO:0040027">
    <property type="term" value="P:negative regulation of vulval development"/>
    <property type="evidence" value="ECO:0007669"/>
    <property type="project" value="InterPro"/>
</dbReference>
<dbReference type="eggNOG" id="KOG1121">
    <property type="taxonomic scope" value="Eukaryota"/>
</dbReference>
<reference evidence="3" key="1">
    <citation type="submission" date="2016-11" db="UniProtKB">
        <authorList>
            <consortium name="WormBaseParasite"/>
        </authorList>
    </citation>
    <scope>IDENTIFICATION</scope>
</reference>
<accession>A0A1I7T6G2</accession>
<protein>
    <submittedName>
        <fullName evidence="3">Saposin B-type domain-containing protein</fullName>
    </submittedName>
</protein>
<organism evidence="2 3">
    <name type="scientific">Caenorhabditis tropicalis</name>
    <dbReference type="NCBI Taxonomy" id="1561998"/>
    <lineage>
        <taxon>Eukaryota</taxon>
        <taxon>Metazoa</taxon>
        <taxon>Ecdysozoa</taxon>
        <taxon>Nematoda</taxon>
        <taxon>Chromadorea</taxon>
        <taxon>Rhabditida</taxon>
        <taxon>Rhabditina</taxon>
        <taxon>Rhabditomorpha</taxon>
        <taxon>Rhabditoidea</taxon>
        <taxon>Rhabditidae</taxon>
        <taxon>Peloderinae</taxon>
        <taxon>Caenorhabditis</taxon>
    </lineage>
</organism>
<feature type="domain" description="Lin-15A/B-like" evidence="1">
    <location>
        <begin position="223"/>
        <end position="340"/>
    </location>
</feature>
<dbReference type="AlphaFoldDB" id="A0A1I7T6G2"/>